<feature type="compositionally biased region" description="Basic and acidic residues" evidence="2">
    <location>
        <begin position="441"/>
        <end position="472"/>
    </location>
</feature>
<feature type="domain" description="Bud22" evidence="3">
    <location>
        <begin position="19"/>
        <end position="484"/>
    </location>
</feature>
<feature type="compositionally biased region" description="Low complexity" evidence="2">
    <location>
        <begin position="322"/>
        <end position="332"/>
    </location>
</feature>
<dbReference type="InterPro" id="IPR037393">
    <property type="entry name" value="Bud22/SRFB1"/>
</dbReference>
<accession>A0A175VRC6</accession>
<feature type="compositionally biased region" description="Basic and acidic residues" evidence="2">
    <location>
        <begin position="399"/>
        <end position="418"/>
    </location>
</feature>
<organism evidence="4 5">
    <name type="scientific">Madurella mycetomatis</name>
    <dbReference type="NCBI Taxonomy" id="100816"/>
    <lineage>
        <taxon>Eukaryota</taxon>
        <taxon>Fungi</taxon>
        <taxon>Dikarya</taxon>
        <taxon>Ascomycota</taxon>
        <taxon>Pezizomycotina</taxon>
        <taxon>Sordariomycetes</taxon>
        <taxon>Sordariomycetidae</taxon>
        <taxon>Sordariales</taxon>
        <taxon>Sordariales incertae sedis</taxon>
        <taxon>Madurella</taxon>
    </lineage>
</organism>
<evidence type="ECO:0000256" key="1">
    <source>
        <dbReference type="ARBA" id="ARBA00023054"/>
    </source>
</evidence>
<dbReference type="AlphaFoldDB" id="A0A175VRC6"/>
<evidence type="ECO:0000313" key="5">
    <source>
        <dbReference type="Proteomes" id="UP000078237"/>
    </source>
</evidence>
<feature type="compositionally biased region" description="Basic and acidic residues" evidence="2">
    <location>
        <begin position="148"/>
        <end position="203"/>
    </location>
</feature>
<evidence type="ECO:0000313" key="4">
    <source>
        <dbReference type="EMBL" id="KXX73600.1"/>
    </source>
</evidence>
<dbReference type="VEuPathDB" id="FungiDB:MMYC01_209248"/>
<comment type="caution">
    <text evidence="4">The sequence shown here is derived from an EMBL/GenBank/DDBJ whole genome shotgun (WGS) entry which is preliminary data.</text>
</comment>
<keyword evidence="5" id="KW-1185">Reference proteome</keyword>
<name>A0A175VRC6_9PEZI</name>
<evidence type="ECO:0000259" key="3">
    <source>
        <dbReference type="Pfam" id="PF09073"/>
    </source>
</evidence>
<sequence length="484" mass="53433">MPKRKRGGDDTSVGAIFSRYRNDLHQALKTVRGFERQRQSKRLRDAKSTAEKKARIENEIAVLKSLDLQQTAHAHLCSSLVRLKPIAESDKLPGEIKAGVPKPELTNEEKAALHNVTSSLYNRPEVKSVVEKAIEEVCNAVGVAVPEKKGRARGKDRPEGADNPRRDEEGAKKHQESRGVSEGGKVKGKEREGPKKVADGEDHGIEEEEEEKAVSQLDALLGLGSDEEGDDEEEEEVLVKGRTRKSTAAAKDLDPMEITSEEEVDEQDDDDDLDSVQVTSDEGSDDEDVFEGFSDLDEGNQDGTANEDISDGESSVSSMARSPPAEKAATSKKPPKTKTRDSTFLPTLMGGYISGSESEASDIDVAPPRKNRRGQRARQAIWEKKYKEQAKHLQKQATKGRDAGWDLKRGAVDGDSKPWKRGIRNPLLDKPKGSGSAQPPPKREPPKRTRDDSGPLHPSWEAKRLARERERMAAPYQGRKITFD</sequence>
<feature type="compositionally biased region" description="Basic and acidic residues" evidence="2">
    <location>
        <begin position="381"/>
        <end position="391"/>
    </location>
</feature>
<reference evidence="4 5" key="1">
    <citation type="journal article" date="2016" name="Genome Announc.">
        <title>Genome Sequence of Madurella mycetomatis mm55, Isolated from a Human Mycetoma Case in Sudan.</title>
        <authorList>
            <person name="Smit S."/>
            <person name="Derks M.F."/>
            <person name="Bervoets S."/>
            <person name="Fahal A."/>
            <person name="van Leeuwen W."/>
            <person name="van Belkum A."/>
            <person name="van de Sande W.W."/>
        </authorList>
    </citation>
    <scope>NUCLEOTIDE SEQUENCE [LARGE SCALE GENOMIC DNA]</scope>
    <source>
        <strain evidence="5">mm55</strain>
    </source>
</reference>
<feature type="compositionally biased region" description="Acidic residues" evidence="2">
    <location>
        <begin position="282"/>
        <end position="300"/>
    </location>
</feature>
<dbReference type="InterPro" id="IPR015158">
    <property type="entry name" value="Bud22_dom"/>
</dbReference>
<evidence type="ECO:0000256" key="2">
    <source>
        <dbReference type="SAM" id="MobiDB-lite"/>
    </source>
</evidence>
<dbReference type="EMBL" id="LCTW02000448">
    <property type="protein sequence ID" value="KXX73600.1"/>
    <property type="molecule type" value="Genomic_DNA"/>
</dbReference>
<dbReference type="PANTHER" id="PTHR23325:SF1">
    <property type="entry name" value="SERUM RESPONSE FACTOR-BINDING PROTEIN 1"/>
    <property type="match status" value="1"/>
</dbReference>
<dbReference type="STRING" id="100816.A0A175VRC6"/>
<proteinExistence type="predicted"/>
<dbReference type="Proteomes" id="UP000078237">
    <property type="component" value="Unassembled WGS sequence"/>
</dbReference>
<dbReference type="Pfam" id="PF09073">
    <property type="entry name" value="BUD22"/>
    <property type="match status" value="1"/>
</dbReference>
<feature type="compositionally biased region" description="Acidic residues" evidence="2">
    <location>
        <begin position="225"/>
        <end position="236"/>
    </location>
</feature>
<dbReference type="OrthoDB" id="3364872at2759"/>
<gene>
    <name evidence="4" type="ORF">MMYC01_209248</name>
</gene>
<dbReference type="GO" id="GO:0030686">
    <property type="term" value="C:90S preribosome"/>
    <property type="evidence" value="ECO:0007669"/>
    <property type="project" value="TreeGrafter"/>
</dbReference>
<dbReference type="GO" id="GO:0005634">
    <property type="term" value="C:nucleus"/>
    <property type="evidence" value="ECO:0007669"/>
    <property type="project" value="TreeGrafter"/>
</dbReference>
<dbReference type="PANTHER" id="PTHR23325">
    <property type="entry name" value="SERUM RESPONSE FACTOR-BINDING"/>
    <property type="match status" value="1"/>
</dbReference>
<feature type="compositionally biased region" description="Acidic residues" evidence="2">
    <location>
        <begin position="259"/>
        <end position="274"/>
    </location>
</feature>
<protein>
    <submittedName>
        <fullName evidence="4">Protein bud22</fullName>
    </submittedName>
</protein>
<dbReference type="GO" id="GO:0030490">
    <property type="term" value="P:maturation of SSU-rRNA"/>
    <property type="evidence" value="ECO:0007669"/>
    <property type="project" value="TreeGrafter"/>
</dbReference>
<keyword evidence="1" id="KW-0175">Coiled coil</keyword>
<feature type="region of interest" description="Disordered" evidence="2">
    <location>
        <begin position="148"/>
        <end position="484"/>
    </location>
</feature>